<dbReference type="PANTHER" id="PTHR47989:SF71">
    <property type="entry name" value="PROTEIN KINASE DOMAIN-CONTAINING PROTEIN"/>
    <property type="match status" value="1"/>
</dbReference>
<evidence type="ECO:0000256" key="3">
    <source>
        <dbReference type="SAM" id="MobiDB-lite"/>
    </source>
</evidence>
<evidence type="ECO:0000256" key="2">
    <source>
        <dbReference type="ARBA" id="ARBA00022840"/>
    </source>
</evidence>
<evidence type="ECO:0000256" key="1">
    <source>
        <dbReference type="ARBA" id="ARBA00022741"/>
    </source>
</evidence>
<gene>
    <name evidence="5" type="primary">LOC123114063</name>
</gene>
<reference evidence="5" key="2">
    <citation type="submission" date="2018-10" db="UniProtKB">
        <authorList>
            <consortium name="EnsemblPlants"/>
        </authorList>
    </citation>
    <scope>IDENTIFICATION</scope>
</reference>
<dbReference type="GO" id="GO:0005524">
    <property type="term" value="F:ATP binding"/>
    <property type="evidence" value="ECO:0007669"/>
    <property type="project" value="UniProtKB-KW"/>
</dbReference>
<dbReference type="Gene3D" id="3.30.200.20">
    <property type="entry name" value="Phosphorylase Kinase, domain 1"/>
    <property type="match status" value="2"/>
</dbReference>
<sequence length="490" mass="53383">MESSAARRQPSTSSSSMSSQQVSGFSNYSRAASDGYPYPSGSPDTYRHRRQASSYSAPFSSQLSRSSTRSSSSSFKAAARGVAGVFGTCFVPRVRKAQSEQEPEVSQVSRGSRSGGYSQGSRSAGFHVSTDSGTGKGKEGAGLTVADIFRATSNFSKKNMVREGASCSVFKGKLRDGSQVAVKRARKVWGNNIILIFGNCQEQLICLNILLLQLNCQYLSAELSRELETLQKIEHQNLVRFLGFFEQRDETLVVVEYVDNGSLREHLDESRGTGLELAQRLNIAIDVAHAVTYLHEYAERAVIHRDIRSSNVLLTGALAAKVAGFGLARVAGDGEATHVTTQVVGTAGYVDPEYLGTLQLTDKSDVYSFGVLLVELVTGRPPIERRRGLEPRATTKWALQKFRGGDAVVAMDPRVRRSPASVAAVEGMLRLAEQCVMPARQDRPSMRRCNEALWTVRRDFHRRQEPRQDGTAGAAAAAAAGDRGSEWVSR</sequence>
<proteinExistence type="predicted"/>
<protein>
    <recommendedName>
        <fullName evidence="4">Protein kinase domain-containing protein</fullName>
    </recommendedName>
</protein>
<dbReference type="Proteomes" id="UP000019116">
    <property type="component" value="Chromosome 5B"/>
</dbReference>
<evidence type="ECO:0000313" key="5">
    <source>
        <dbReference type="EnsemblPlants" id="TraesCS5B02G501300.2"/>
    </source>
</evidence>
<keyword evidence="1" id="KW-0547">Nucleotide-binding</keyword>
<dbReference type="RefSeq" id="XP_044391361.1">
    <property type="nucleotide sequence ID" value="XM_044535426.1"/>
</dbReference>
<dbReference type="Gene3D" id="1.10.510.10">
    <property type="entry name" value="Transferase(Phosphotransferase) domain 1"/>
    <property type="match status" value="1"/>
</dbReference>
<evidence type="ECO:0000313" key="6">
    <source>
        <dbReference type="Proteomes" id="UP000019116"/>
    </source>
</evidence>
<reference evidence="5" key="1">
    <citation type="submission" date="2018-08" db="EMBL/GenBank/DDBJ databases">
        <authorList>
            <person name="Rossello M."/>
        </authorList>
    </citation>
    <scope>NUCLEOTIDE SEQUENCE [LARGE SCALE GENOMIC DNA]</scope>
    <source>
        <strain evidence="5">cv. Chinese Spring</strain>
    </source>
</reference>
<dbReference type="AlphaFoldDB" id="A0A3B6LWQ5"/>
<dbReference type="GO" id="GO:0004713">
    <property type="term" value="F:protein tyrosine kinase activity"/>
    <property type="evidence" value="ECO:0007669"/>
    <property type="project" value="InterPro"/>
</dbReference>
<dbReference type="OMA" id="DDICRAT"/>
<dbReference type="PANTHER" id="PTHR47989">
    <property type="entry name" value="OS01G0750732 PROTEIN"/>
    <property type="match status" value="1"/>
</dbReference>
<feature type="region of interest" description="Disordered" evidence="3">
    <location>
        <begin position="1"/>
        <end position="72"/>
    </location>
</feature>
<dbReference type="InterPro" id="IPR020635">
    <property type="entry name" value="Tyr_kinase_cat_dom"/>
</dbReference>
<organism evidence="5">
    <name type="scientific">Triticum aestivum</name>
    <name type="common">Wheat</name>
    <dbReference type="NCBI Taxonomy" id="4565"/>
    <lineage>
        <taxon>Eukaryota</taxon>
        <taxon>Viridiplantae</taxon>
        <taxon>Streptophyta</taxon>
        <taxon>Embryophyta</taxon>
        <taxon>Tracheophyta</taxon>
        <taxon>Spermatophyta</taxon>
        <taxon>Magnoliopsida</taxon>
        <taxon>Liliopsida</taxon>
        <taxon>Poales</taxon>
        <taxon>Poaceae</taxon>
        <taxon>BOP clade</taxon>
        <taxon>Pooideae</taxon>
        <taxon>Triticodae</taxon>
        <taxon>Triticeae</taxon>
        <taxon>Triticinae</taxon>
        <taxon>Triticum</taxon>
    </lineage>
</organism>
<feature type="compositionally biased region" description="Low complexity" evidence="3">
    <location>
        <begin position="60"/>
        <end position="72"/>
    </location>
</feature>
<accession>A0A3B6LWQ5</accession>
<feature type="compositionally biased region" description="Low complexity" evidence="3">
    <location>
        <begin position="472"/>
        <end position="481"/>
    </location>
</feature>
<feature type="region of interest" description="Disordered" evidence="3">
    <location>
        <begin position="461"/>
        <end position="490"/>
    </location>
</feature>
<dbReference type="EnsemblPlants" id="TraesCS5B02G501300.2">
    <property type="protein sequence ID" value="TraesCS5B02G501300.2"/>
    <property type="gene ID" value="TraesCS5B02G501300"/>
</dbReference>
<evidence type="ECO:0000259" key="4">
    <source>
        <dbReference type="PROSITE" id="PS50011"/>
    </source>
</evidence>
<dbReference type="SMR" id="A0A3B6LWQ5"/>
<dbReference type="InterPro" id="IPR000719">
    <property type="entry name" value="Prot_kinase_dom"/>
</dbReference>
<dbReference type="GeneID" id="123114063"/>
<name>A0A3B6LWQ5_WHEAT</name>
<dbReference type="Gramene" id="TraesCS5B02G501300.2">
    <property type="protein sequence ID" value="TraesCS5B02G501300.2"/>
    <property type="gene ID" value="TraesCS5B02G501300"/>
</dbReference>
<dbReference type="STRING" id="4565.A0A3B6LWQ5"/>
<dbReference type="InterPro" id="IPR011009">
    <property type="entry name" value="Kinase-like_dom_sf"/>
</dbReference>
<dbReference type="PROSITE" id="PS50011">
    <property type="entry name" value="PROTEIN_KINASE_DOM"/>
    <property type="match status" value="1"/>
</dbReference>
<dbReference type="SUPFAM" id="SSF56112">
    <property type="entry name" value="Protein kinase-like (PK-like)"/>
    <property type="match status" value="1"/>
</dbReference>
<keyword evidence="2" id="KW-0067">ATP-binding</keyword>
<keyword evidence="6" id="KW-1185">Reference proteome</keyword>
<dbReference type="InterPro" id="IPR001245">
    <property type="entry name" value="Ser-Thr/Tyr_kinase_cat_dom"/>
</dbReference>
<dbReference type="InterPro" id="IPR008266">
    <property type="entry name" value="Tyr_kinase_AS"/>
</dbReference>
<feature type="compositionally biased region" description="Low complexity" evidence="3">
    <location>
        <begin position="1"/>
        <end position="26"/>
    </location>
</feature>
<dbReference type="PROSITE" id="PS00109">
    <property type="entry name" value="PROTEIN_KINASE_TYR"/>
    <property type="match status" value="1"/>
</dbReference>
<dbReference type="SMART" id="SM00219">
    <property type="entry name" value="TyrKc"/>
    <property type="match status" value="1"/>
</dbReference>
<feature type="domain" description="Protein kinase" evidence="4">
    <location>
        <begin position="155"/>
        <end position="455"/>
    </location>
</feature>
<dbReference type="Gramene" id="TraesCS5B03G1216200.2">
    <property type="protein sequence ID" value="TraesCS5B03G1216200.2.CDS"/>
    <property type="gene ID" value="TraesCS5B03G1216200"/>
</dbReference>
<feature type="region of interest" description="Disordered" evidence="3">
    <location>
        <begin position="96"/>
        <end position="139"/>
    </location>
</feature>
<dbReference type="OrthoDB" id="10252171at2759"/>
<dbReference type="Pfam" id="PF07714">
    <property type="entry name" value="PK_Tyr_Ser-Thr"/>
    <property type="match status" value="1"/>
</dbReference>
<dbReference type="FunFam" id="1.10.510.10:FF:000876">
    <property type="entry name" value="Receptor-like protein kinase FERONIA"/>
    <property type="match status" value="1"/>
</dbReference>